<dbReference type="AlphaFoldDB" id="A0AAE3QVA9"/>
<evidence type="ECO:0000256" key="1">
    <source>
        <dbReference type="ARBA" id="ARBA00022475"/>
    </source>
</evidence>
<dbReference type="Proteomes" id="UP001241110">
    <property type="component" value="Unassembled WGS sequence"/>
</dbReference>
<dbReference type="SUPFAM" id="SSF53300">
    <property type="entry name" value="vWA-like"/>
    <property type="match status" value="1"/>
</dbReference>
<evidence type="ECO:0000313" key="7">
    <source>
        <dbReference type="EMBL" id="MDJ1483940.1"/>
    </source>
</evidence>
<feature type="transmembrane region" description="Helical" evidence="5">
    <location>
        <begin position="12"/>
        <end position="30"/>
    </location>
</feature>
<name>A0AAE3QVA9_9BACT</name>
<dbReference type="Gene3D" id="3.40.50.410">
    <property type="entry name" value="von Willebrand factor, type A domain"/>
    <property type="match status" value="1"/>
</dbReference>
<dbReference type="PANTHER" id="PTHR22550">
    <property type="entry name" value="SPORE GERMINATION PROTEIN"/>
    <property type="match status" value="1"/>
</dbReference>
<keyword evidence="1" id="KW-1003">Cell membrane</keyword>
<keyword evidence="3 5" id="KW-1133">Transmembrane helix</keyword>
<evidence type="ECO:0000256" key="4">
    <source>
        <dbReference type="ARBA" id="ARBA00023136"/>
    </source>
</evidence>
<dbReference type="Pfam" id="PF00092">
    <property type="entry name" value="VWA"/>
    <property type="match status" value="1"/>
</dbReference>
<keyword evidence="2 5" id="KW-0812">Transmembrane</keyword>
<feature type="transmembrane region" description="Helical" evidence="5">
    <location>
        <begin position="298"/>
        <end position="320"/>
    </location>
</feature>
<dbReference type="InterPro" id="IPR050768">
    <property type="entry name" value="UPF0353/GerABKA_families"/>
</dbReference>
<evidence type="ECO:0000259" key="6">
    <source>
        <dbReference type="PROSITE" id="PS50234"/>
    </source>
</evidence>
<dbReference type="InterPro" id="IPR036465">
    <property type="entry name" value="vWFA_dom_sf"/>
</dbReference>
<keyword evidence="4 5" id="KW-0472">Membrane</keyword>
<sequence length="322" mass="36397">MNWYYEITWWEYGLIGLFIFFYILYVIRTTRKAKQMHSSTSGLAAKAMIRFIYFSLLMIGLLGPTFGTLRKEVKAVGRDIYLVVDLSKSMDATDIAPSRLEKVKYELTRWLPNFSSDRIGLIIFSNEAFVQCPLTYDQNALRLFIETLRTDLVTQSSTDLAAALNLALKQHQDKKNTSTQKQAKIIILITDGEDFGEEAEQIAHKIEEDGLKLFTLGVGTKTGGKIPTAHGFKQTPGGKTVITKLEAEHLQLLAQHANGQYFELSRIQNDIPALTSTVSKVEGHLQDTRKIDISSNKYYYFLICALMLLVIDIMIAVTTIHL</sequence>
<feature type="domain" description="VWFA" evidence="6">
    <location>
        <begin position="79"/>
        <end position="281"/>
    </location>
</feature>
<reference evidence="7" key="1">
    <citation type="submission" date="2023-05" db="EMBL/GenBank/DDBJ databases">
        <authorList>
            <person name="Zhang X."/>
        </authorList>
    </citation>
    <scope>NUCLEOTIDE SEQUENCE</scope>
    <source>
        <strain evidence="7">YF14B1</strain>
    </source>
</reference>
<dbReference type="SMART" id="SM00327">
    <property type="entry name" value="VWA"/>
    <property type="match status" value="1"/>
</dbReference>
<feature type="transmembrane region" description="Helical" evidence="5">
    <location>
        <begin position="51"/>
        <end position="69"/>
    </location>
</feature>
<gene>
    <name evidence="7" type="ORF">QNI16_25800</name>
</gene>
<dbReference type="EMBL" id="JASJOS010000013">
    <property type="protein sequence ID" value="MDJ1483940.1"/>
    <property type="molecule type" value="Genomic_DNA"/>
</dbReference>
<evidence type="ECO:0000256" key="2">
    <source>
        <dbReference type="ARBA" id="ARBA00022692"/>
    </source>
</evidence>
<accession>A0AAE3QVA9</accession>
<evidence type="ECO:0000256" key="3">
    <source>
        <dbReference type="ARBA" id="ARBA00022989"/>
    </source>
</evidence>
<dbReference type="InterPro" id="IPR002035">
    <property type="entry name" value="VWF_A"/>
</dbReference>
<proteinExistence type="predicted"/>
<organism evidence="7 8">
    <name type="scientific">Xanthocytophaga flava</name>
    <dbReference type="NCBI Taxonomy" id="3048013"/>
    <lineage>
        <taxon>Bacteria</taxon>
        <taxon>Pseudomonadati</taxon>
        <taxon>Bacteroidota</taxon>
        <taxon>Cytophagia</taxon>
        <taxon>Cytophagales</taxon>
        <taxon>Rhodocytophagaceae</taxon>
        <taxon>Xanthocytophaga</taxon>
    </lineage>
</organism>
<comment type="caution">
    <text evidence="7">The sequence shown here is derived from an EMBL/GenBank/DDBJ whole genome shotgun (WGS) entry which is preliminary data.</text>
</comment>
<protein>
    <submittedName>
        <fullName evidence="7">VWA domain-containing protein</fullName>
    </submittedName>
</protein>
<evidence type="ECO:0000313" key="8">
    <source>
        <dbReference type="Proteomes" id="UP001241110"/>
    </source>
</evidence>
<dbReference type="PANTHER" id="PTHR22550:SF5">
    <property type="entry name" value="LEUCINE ZIPPER PROTEIN 4"/>
    <property type="match status" value="1"/>
</dbReference>
<dbReference type="RefSeq" id="WP_313984539.1">
    <property type="nucleotide sequence ID" value="NZ_JASJOS010000013.1"/>
</dbReference>
<evidence type="ECO:0000256" key="5">
    <source>
        <dbReference type="SAM" id="Phobius"/>
    </source>
</evidence>
<dbReference type="PROSITE" id="PS50234">
    <property type="entry name" value="VWFA"/>
    <property type="match status" value="1"/>
</dbReference>